<dbReference type="InterPro" id="IPR043426">
    <property type="entry name" value="MltB-like"/>
</dbReference>
<dbReference type="Proteomes" id="UP000565711">
    <property type="component" value="Unassembled WGS sequence"/>
</dbReference>
<dbReference type="InterPro" id="IPR031304">
    <property type="entry name" value="SLT_2"/>
</dbReference>
<evidence type="ECO:0000259" key="1">
    <source>
        <dbReference type="Pfam" id="PF13406"/>
    </source>
</evidence>
<dbReference type="SUPFAM" id="SSF53955">
    <property type="entry name" value="Lysozyme-like"/>
    <property type="match status" value="1"/>
</dbReference>
<keyword evidence="3" id="KW-1185">Reference proteome</keyword>
<dbReference type="EMBL" id="JAAXOP010000001">
    <property type="protein sequence ID" value="NKY48851.1"/>
    <property type="molecule type" value="Genomic_DNA"/>
</dbReference>
<dbReference type="AlphaFoldDB" id="A0A846XTX3"/>
<evidence type="ECO:0000313" key="3">
    <source>
        <dbReference type="Proteomes" id="UP000565711"/>
    </source>
</evidence>
<dbReference type="PANTHER" id="PTHR30163:SF8">
    <property type="entry name" value="LYTIC MUREIN TRANSGLYCOSYLASE"/>
    <property type="match status" value="1"/>
</dbReference>
<dbReference type="GO" id="GO:0009253">
    <property type="term" value="P:peptidoglycan catabolic process"/>
    <property type="evidence" value="ECO:0007669"/>
    <property type="project" value="TreeGrafter"/>
</dbReference>
<sequence length="268" mass="27654">MPVRVNVAAGAPCSRAVNLDDGKVRSTFPGIRLLVLAAVSAVALLSGCAVTDNLPPIPDGIPPGVGTPVPPIDLEAPGRSAEQLRDWAAGQSDALGIPVTALEAYGYAAAAMAGSRPECGIGWTTVAGIARVESKHGGHGGSHLDADGVVRPPIRGIPLDGSPGVAEIVDTEASARTGSPVYVRAEGPFQFLPETWQHWGVDANGDGYADPDSIDDAALTAARYLCVSGGDLRTEEGWKRAVLTYNQSTTYMATVRTKAAAYSVGRRA</sequence>
<organism evidence="2 3">
    <name type="scientific">Nocardia vermiculata</name>
    <dbReference type="NCBI Taxonomy" id="257274"/>
    <lineage>
        <taxon>Bacteria</taxon>
        <taxon>Bacillati</taxon>
        <taxon>Actinomycetota</taxon>
        <taxon>Actinomycetes</taxon>
        <taxon>Mycobacteriales</taxon>
        <taxon>Nocardiaceae</taxon>
        <taxon>Nocardia</taxon>
    </lineage>
</organism>
<feature type="domain" description="Transglycosylase SLT" evidence="1">
    <location>
        <begin position="185"/>
        <end position="252"/>
    </location>
</feature>
<dbReference type="CDD" id="cd13399">
    <property type="entry name" value="Slt35-like"/>
    <property type="match status" value="1"/>
</dbReference>
<dbReference type="GO" id="GO:0008933">
    <property type="term" value="F:peptidoglycan lytic transglycosylase activity"/>
    <property type="evidence" value="ECO:0007669"/>
    <property type="project" value="TreeGrafter"/>
</dbReference>
<protein>
    <submittedName>
        <fullName evidence="2">Lytic transglycosylase domain-containing protein</fullName>
    </submittedName>
</protein>
<dbReference type="InterPro" id="IPR023346">
    <property type="entry name" value="Lysozyme-like_dom_sf"/>
</dbReference>
<proteinExistence type="predicted"/>
<accession>A0A846XTX3</accession>
<dbReference type="Pfam" id="PF13406">
    <property type="entry name" value="SLT_2"/>
    <property type="match status" value="1"/>
</dbReference>
<name>A0A846XTX3_9NOCA</name>
<comment type="caution">
    <text evidence="2">The sequence shown here is derived from an EMBL/GenBank/DDBJ whole genome shotgun (WGS) entry which is preliminary data.</text>
</comment>
<gene>
    <name evidence="2" type="ORF">HGA08_01330</name>
</gene>
<reference evidence="2 3" key="1">
    <citation type="submission" date="2020-04" db="EMBL/GenBank/DDBJ databases">
        <title>MicrobeNet Type strains.</title>
        <authorList>
            <person name="Nicholson A.C."/>
        </authorList>
    </citation>
    <scope>NUCLEOTIDE SEQUENCE [LARGE SCALE GENOMIC DNA]</scope>
    <source>
        <strain evidence="2 3">JCM 12354</strain>
    </source>
</reference>
<dbReference type="PANTHER" id="PTHR30163">
    <property type="entry name" value="MEMBRANE-BOUND LYTIC MUREIN TRANSGLYCOSYLASE B"/>
    <property type="match status" value="1"/>
</dbReference>
<dbReference type="Gene3D" id="1.10.530.10">
    <property type="match status" value="1"/>
</dbReference>
<evidence type="ECO:0000313" key="2">
    <source>
        <dbReference type="EMBL" id="NKY48851.1"/>
    </source>
</evidence>